<reference evidence="2" key="2">
    <citation type="journal article" date="2023" name="IMA Fungus">
        <title>Comparative genomic study of the Penicillium genus elucidates a diverse pangenome and 15 lateral gene transfer events.</title>
        <authorList>
            <person name="Petersen C."/>
            <person name="Sorensen T."/>
            <person name="Nielsen M.R."/>
            <person name="Sondergaard T.E."/>
            <person name="Sorensen J.L."/>
            <person name="Fitzpatrick D.A."/>
            <person name="Frisvad J.C."/>
            <person name="Nielsen K.L."/>
        </authorList>
    </citation>
    <scope>NUCLEOTIDE SEQUENCE</scope>
    <source>
        <strain evidence="2">IBT 21472</strain>
    </source>
</reference>
<evidence type="ECO:0000313" key="3">
    <source>
        <dbReference type="Proteomes" id="UP001147746"/>
    </source>
</evidence>
<dbReference type="Proteomes" id="UP001147746">
    <property type="component" value="Unassembled WGS sequence"/>
</dbReference>
<accession>A0A9W9PX83</accession>
<evidence type="ECO:0000256" key="1">
    <source>
        <dbReference type="SAM" id="MobiDB-lite"/>
    </source>
</evidence>
<keyword evidence="3" id="KW-1185">Reference proteome</keyword>
<protein>
    <submittedName>
        <fullName evidence="2">Uncharacterized protein</fullName>
    </submittedName>
</protein>
<dbReference type="AlphaFoldDB" id="A0A9W9PX83"/>
<name>A0A9W9PX83_9EURO</name>
<sequence>MEEKDGNLEAEYDPITGDGFYVISDNLTHDGHSLDEGIPEYELRSWLLSAPLTSKITTDPPRSNYRPQPLDRNVNTGSRLRYTTPGYCGPGHG</sequence>
<comment type="caution">
    <text evidence="2">The sequence shown here is derived from an EMBL/GenBank/DDBJ whole genome shotgun (WGS) entry which is preliminary data.</text>
</comment>
<reference evidence="2" key="1">
    <citation type="submission" date="2022-12" db="EMBL/GenBank/DDBJ databases">
        <authorList>
            <person name="Petersen C."/>
        </authorList>
    </citation>
    <scope>NUCLEOTIDE SEQUENCE</scope>
    <source>
        <strain evidence="2">IBT 21472</strain>
    </source>
</reference>
<gene>
    <name evidence="2" type="ORF">N7476_005605</name>
</gene>
<proteinExistence type="predicted"/>
<organism evidence="2 3">
    <name type="scientific">Penicillium atrosanguineum</name>
    <dbReference type="NCBI Taxonomy" id="1132637"/>
    <lineage>
        <taxon>Eukaryota</taxon>
        <taxon>Fungi</taxon>
        <taxon>Dikarya</taxon>
        <taxon>Ascomycota</taxon>
        <taxon>Pezizomycotina</taxon>
        <taxon>Eurotiomycetes</taxon>
        <taxon>Eurotiomycetidae</taxon>
        <taxon>Eurotiales</taxon>
        <taxon>Aspergillaceae</taxon>
        <taxon>Penicillium</taxon>
    </lineage>
</organism>
<dbReference type="EMBL" id="JAPZBO010000005">
    <property type="protein sequence ID" value="KAJ5315298.1"/>
    <property type="molecule type" value="Genomic_DNA"/>
</dbReference>
<evidence type="ECO:0000313" key="2">
    <source>
        <dbReference type="EMBL" id="KAJ5315298.1"/>
    </source>
</evidence>
<feature type="region of interest" description="Disordered" evidence="1">
    <location>
        <begin position="56"/>
        <end position="93"/>
    </location>
</feature>